<dbReference type="EMBL" id="CP011125">
    <property type="protein sequence ID" value="AKF09134.1"/>
    <property type="molecule type" value="Genomic_DNA"/>
</dbReference>
<keyword evidence="5" id="KW-0411">Iron-sulfur</keyword>
<evidence type="ECO:0000313" key="8">
    <source>
        <dbReference type="EMBL" id="AKF09134.1"/>
    </source>
</evidence>
<dbReference type="InterPro" id="IPR007197">
    <property type="entry name" value="rSAM"/>
</dbReference>
<name>A0A0F6SGR1_9BACT</name>
<evidence type="ECO:0000256" key="4">
    <source>
        <dbReference type="ARBA" id="ARBA00023004"/>
    </source>
</evidence>
<dbReference type="SFLD" id="SFLDG01067">
    <property type="entry name" value="SPASM/twitch_domain_containing"/>
    <property type="match status" value="1"/>
</dbReference>
<evidence type="ECO:0000256" key="3">
    <source>
        <dbReference type="ARBA" id="ARBA00022723"/>
    </source>
</evidence>
<dbReference type="RefSeq" id="WP_053236216.1">
    <property type="nucleotide sequence ID" value="NZ_CP011125.1"/>
</dbReference>
<organism evidence="8 9">
    <name type="scientific">Sandaracinus amylolyticus</name>
    <dbReference type="NCBI Taxonomy" id="927083"/>
    <lineage>
        <taxon>Bacteria</taxon>
        <taxon>Pseudomonadati</taxon>
        <taxon>Myxococcota</taxon>
        <taxon>Polyangia</taxon>
        <taxon>Polyangiales</taxon>
        <taxon>Sandaracinaceae</taxon>
        <taxon>Sandaracinus</taxon>
    </lineage>
</organism>
<dbReference type="InterPro" id="IPR056488">
    <property type="entry name" value="Zn_ribbon_HMPTM"/>
</dbReference>
<dbReference type="InterPro" id="IPR013785">
    <property type="entry name" value="Aldolase_TIM"/>
</dbReference>
<evidence type="ECO:0000256" key="1">
    <source>
        <dbReference type="ARBA" id="ARBA00001966"/>
    </source>
</evidence>
<dbReference type="OrthoDB" id="9782387at2"/>
<feature type="domain" description="4Fe-4S Mo/W bis-MGD-type" evidence="6">
    <location>
        <begin position="56"/>
        <end position="121"/>
    </location>
</feature>
<dbReference type="Proteomes" id="UP000034883">
    <property type="component" value="Chromosome"/>
</dbReference>
<dbReference type="Pfam" id="PF04055">
    <property type="entry name" value="Radical_SAM"/>
    <property type="match status" value="1"/>
</dbReference>
<dbReference type="GO" id="GO:0016491">
    <property type="term" value="F:oxidoreductase activity"/>
    <property type="evidence" value="ECO:0007669"/>
    <property type="project" value="InterPro"/>
</dbReference>
<protein>
    <submittedName>
        <fullName evidence="8">Molybdopterin-based tungsten cofactor biosynthesis protein</fullName>
    </submittedName>
</protein>
<evidence type="ECO:0000256" key="5">
    <source>
        <dbReference type="ARBA" id="ARBA00023014"/>
    </source>
</evidence>
<keyword evidence="3" id="KW-0479">Metal-binding</keyword>
<dbReference type="PANTHER" id="PTHR43306">
    <property type="entry name" value="7,8-DIHYDRO-6-HYDROXYMETHYLPTERIN DIMETHYLTRANSFERASE"/>
    <property type="match status" value="1"/>
</dbReference>
<feature type="domain" description="Radical SAM core" evidence="7">
    <location>
        <begin position="151"/>
        <end position="368"/>
    </location>
</feature>
<dbReference type="InterPro" id="IPR034474">
    <property type="entry name" value="Methyltransferase_Class_D"/>
</dbReference>
<dbReference type="KEGG" id="samy:DB32_006283"/>
<gene>
    <name evidence="8" type="ORF">DB32_006283</name>
</gene>
<dbReference type="PROSITE" id="PS51669">
    <property type="entry name" value="4FE4S_MOW_BIS_MGD"/>
    <property type="match status" value="1"/>
</dbReference>
<dbReference type="SFLD" id="SFLDS00029">
    <property type="entry name" value="Radical_SAM"/>
    <property type="match status" value="1"/>
</dbReference>
<dbReference type="PROSITE" id="PS51918">
    <property type="entry name" value="RADICAL_SAM"/>
    <property type="match status" value="1"/>
</dbReference>
<dbReference type="Pfam" id="PF23545">
    <property type="entry name" value="Zn_ribbon_HMPTM"/>
    <property type="match status" value="1"/>
</dbReference>
<evidence type="ECO:0000259" key="6">
    <source>
        <dbReference type="PROSITE" id="PS51669"/>
    </source>
</evidence>
<keyword evidence="4" id="KW-0408">Iron</keyword>
<dbReference type="InterPro" id="IPR006963">
    <property type="entry name" value="Mopterin_OxRdtase_4Fe-4S_dom"/>
</dbReference>
<dbReference type="Gene3D" id="3.20.20.70">
    <property type="entry name" value="Aldolase class I"/>
    <property type="match status" value="1"/>
</dbReference>
<reference evidence="8 9" key="1">
    <citation type="submission" date="2015-03" db="EMBL/GenBank/DDBJ databases">
        <title>Genome assembly of Sandaracinus amylolyticus DSM 53668.</title>
        <authorList>
            <person name="Sharma G."/>
            <person name="Subramanian S."/>
        </authorList>
    </citation>
    <scope>NUCLEOTIDE SEQUENCE [LARGE SCALE GENOMIC DNA]</scope>
    <source>
        <strain evidence="8 9">DSM 53668</strain>
    </source>
</reference>
<dbReference type="InterPro" id="IPR058240">
    <property type="entry name" value="rSAM_sf"/>
</dbReference>
<dbReference type="AlphaFoldDB" id="A0A0F6SGR1"/>
<sequence>MADGNTTTPKKKLRLGMAPAPVSRAERIARLSRELAEMDADRAVTTLGARDVDRPLKTTVSLCPTCLAHVPALVFERAGRVIMTKRCPDHGASEALVESDARYYALSNKDRVGRRFAEDRTFHIPEFLGAATGCCAPGESCDTGDGTDQSANRTCTILVEVTDACNLACKVCYSESAGDRYLPLAEFQKTILALIEQKGRLDSVQVTGGESTLHPQFWEMIDFLYRLDGVGKIYVPTNGLRLAKEEERARFAPFADKIMVLLQFDALSRTANQTIRGAEPADLRRRIIESLDALGVPMQLTMTIARGVNEAELGDVVDVALAHHAVKLVALQPVTWSGRYELDMDPMERLTLSDVARAVHERARLRMRREDFVPIPCSHPNCGWITVFLRRFGMVHNVVRYVDMEKAMERVAYKTLMSTSEIREVVGTDDRSVIHKVAGWIGGRLVKSTDMFSIAIKPFMDRHSYDQDRIASCCHHITDTQGRARSFCEYNALDRRSDPWSRFPRIEELQR</sequence>
<dbReference type="GO" id="GO:0051536">
    <property type="term" value="F:iron-sulfur cluster binding"/>
    <property type="evidence" value="ECO:0007669"/>
    <property type="project" value="UniProtKB-KW"/>
</dbReference>
<keyword evidence="2" id="KW-0949">S-adenosyl-L-methionine</keyword>
<comment type="cofactor">
    <cofactor evidence="1">
        <name>[4Fe-4S] cluster</name>
        <dbReference type="ChEBI" id="CHEBI:49883"/>
    </cofactor>
</comment>
<dbReference type="CDD" id="cd01335">
    <property type="entry name" value="Radical_SAM"/>
    <property type="match status" value="1"/>
</dbReference>
<dbReference type="STRING" id="927083.DB32_006283"/>
<dbReference type="PANTHER" id="PTHR43306:SF1">
    <property type="entry name" value="7,8-DIHYDRO-6-HYDROXYMETHYLPTERIN DIMETHYLTRANSFERASE"/>
    <property type="match status" value="1"/>
</dbReference>
<keyword evidence="9" id="KW-1185">Reference proteome</keyword>
<evidence type="ECO:0000313" key="9">
    <source>
        <dbReference type="Proteomes" id="UP000034883"/>
    </source>
</evidence>
<accession>A0A0F6SGR1</accession>
<dbReference type="GO" id="GO:0046872">
    <property type="term" value="F:metal ion binding"/>
    <property type="evidence" value="ECO:0007669"/>
    <property type="project" value="UniProtKB-KW"/>
</dbReference>
<evidence type="ECO:0000259" key="7">
    <source>
        <dbReference type="PROSITE" id="PS51918"/>
    </source>
</evidence>
<evidence type="ECO:0000256" key="2">
    <source>
        <dbReference type="ARBA" id="ARBA00022691"/>
    </source>
</evidence>
<proteinExistence type="predicted"/>
<dbReference type="SUPFAM" id="SSF102114">
    <property type="entry name" value="Radical SAM enzymes"/>
    <property type="match status" value="1"/>
</dbReference>